<dbReference type="Proteomes" id="UP000007364">
    <property type="component" value="Unassembled WGS sequence"/>
</dbReference>
<proteinExistence type="predicted"/>
<sequence length="188" mass="22172">MEEKLKQEPAEVIKVVLFGPESTGKTTLAKELSKHFNTNWVPEYMRTYLEKKWNAYNRSCEIEDLKAIAIGQMDNENQLSKTANRVLFCDTNLLEIKVYSQVYYQGYCDPTIAKYADENKYDLYFLTYIDVPWEADVLRDKPFEREQMYANFKLALEKYNKPYVVLKGSLEERLTFAIKQVEKLLNKS</sequence>
<evidence type="ECO:0000259" key="1">
    <source>
        <dbReference type="Pfam" id="PF13521"/>
    </source>
</evidence>
<dbReference type="InterPro" id="IPR038727">
    <property type="entry name" value="NadR/Ttd14_AAA_dom"/>
</dbReference>
<dbReference type="eggNOG" id="COG3172">
    <property type="taxonomic scope" value="Bacteria"/>
</dbReference>
<reference evidence="2 3" key="1">
    <citation type="journal article" date="2012" name="J. Bacteriol.">
        <title>Genome Sequence of Galbibacter marinum Type Strain ck-I2-15.</title>
        <authorList>
            <person name="Lai Q."/>
            <person name="Li C."/>
            <person name="Shao Z."/>
        </authorList>
    </citation>
    <scope>NUCLEOTIDE SEQUENCE [LARGE SCALE GENOMIC DNA]</scope>
    <source>
        <strain evidence="3">ck-I2-15</strain>
    </source>
</reference>
<dbReference type="PATRIC" id="fig|555500.3.peg.2163"/>
<dbReference type="OrthoDB" id="9151999at2"/>
<dbReference type="AlphaFoldDB" id="K2QJJ1"/>
<name>K2QJJ1_9FLAO</name>
<dbReference type="RefSeq" id="WP_008991938.1">
    <property type="nucleotide sequence ID" value="NZ_AMSG01000014.1"/>
</dbReference>
<evidence type="ECO:0000313" key="2">
    <source>
        <dbReference type="EMBL" id="EKF54857.1"/>
    </source>
</evidence>
<comment type="caution">
    <text evidence="2">The sequence shown here is derived from an EMBL/GenBank/DDBJ whole genome shotgun (WGS) entry which is preliminary data.</text>
</comment>
<dbReference type="InterPro" id="IPR027417">
    <property type="entry name" value="P-loop_NTPase"/>
</dbReference>
<dbReference type="Pfam" id="PF13521">
    <property type="entry name" value="AAA_28"/>
    <property type="match status" value="1"/>
</dbReference>
<dbReference type="STRING" id="555500.I215_10480"/>
<evidence type="ECO:0000313" key="3">
    <source>
        <dbReference type="Proteomes" id="UP000007364"/>
    </source>
</evidence>
<dbReference type="PANTHER" id="PTHR37512">
    <property type="entry name" value="TRIFUNCTIONAL NAD BIOSYNTHESIS/REGULATOR PROTEIN NADR"/>
    <property type="match status" value="1"/>
</dbReference>
<dbReference type="EMBL" id="AMSG01000014">
    <property type="protein sequence ID" value="EKF54857.1"/>
    <property type="molecule type" value="Genomic_DNA"/>
</dbReference>
<dbReference type="Gene3D" id="3.40.50.300">
    <property type="entry name" value="P-loop containing nucleotide triphosphate hydrolases"/>
    <property type="match status" value="1"/>
</dbReference>
<accession>K2QJJ1</accession>
<feature type="domain" description="NadR/Ttd14 AAA" evidence="1">
    <location>
        <begin position="14"/>
        <end position="173"/>
    </location>
</feature>
<dbReference type="SUPFAM" id="SSF52540">
    <property type="entry name" value="P-loop containing nucleoside triphosphate hydrolases"/>
    <property type="match status" value="1"/>
</dbReference>
<protein>
    <submittedName>
        <fullName evidence="2">Transcriptional regulatory protein nadr</fullName>
    </submittedName>
</protein>
<dbReference type="PANTHER" id="PTHR37512:SF1">
    <property type="entry name" value="NADR_TTD14 AAA DOMAIN-CONTAINING PROTEIN"/>
    <property type="match status" value="1"/>
</dbReference>
<dbReference type="InterPro" id="IPR052735">
    <property type="entry name" value="NAD_biosynth-regulator"/>
</dbReference>
<gene>
    <name evidence="2" type="ORF">I215_10480</name>
</gene>
<keyword evidence="3" id="KW-1185">Reference proteome</keyword>
<organism evidence="2 3">
    <name type="scientific">Galbibacter marinus</name>
    <dbReference type="NCBI Taxonomy" id="555500"/>
    <lineage>
        <taxon>Bacteria</taxon>
        <taxon>Pseudomonadati</taxon>
        <taxon>Bacteroidota</taxon>
        <taxon>Flavobacteriia</taxon>
        <taxon>Flavobacteriales</taxon>
        <taxon>Flavobacteriaceae</taxon>
        <taxon>Galbibacter</taxon>
    </lineage>
</organism>